<accession>A0A226XAI5</accession>
<dbReference type="InterPro" id="IPR008514">
    <property type="entry name" value="T6SS_Hcp"/>
</dbReference>
<dbReference type="PANTHER" id="PTHR36152:SF5">
    <property type="entry name" value="PROTEIN HCP1"/>
    <property type="match status" value="1"/>
</dbReference>
<reference evidence="2" key="1">
    <citation type="submission" date="2017-01" db="EMBL/GenBank/DDBJ databases">
        <title>Genome Analysis of Deinococcus marmoris KOPRI26562.</title>
        <authorList>
            <person name="Kim J.H."/>
            <person name="Oh H.-M."/>
        </authorList>
    </citation>
    <scope>NUCLEOTIDE SEQUENCE [LARGE SCALE GENOMIC DNA]</scope>
    <source>
        <strain evidence="2">PAMC 26633</strain>
    </source>
</reference>
<proteinExistence type="predicted"/>
<protein>
    <submittedName>
        <fullName evidence="1">Uncharacterized protein ImpD</fullName>
    </submittedName>
</protein>
<dbReference type="InterPro" id="IPR036624">
    <property type="entry name" value="Hcp1-lik_sf"/>
</dbReference>
<dbReference type="Pfam" id="PF05638">
    <property type="entry name" value="T6SS_HCP"/>
    <property type="match status" value="1"/>
</dbReference>
<organism evidence="1 2">
    <name type="scientific">Caballeronia sordidicola</name>
    <name type="common">Burkholderia sordidicola</name>
    <dbReference type="NCBI Taxonomy" id="196367"/>
    <lineage>
        <taxon>Bacteria</taxon>
        <taxon>Pseudomonadati</taxon>
        <taxon>Pseudomonadota</taxon>
        <taxon>Betaproteobacteria</taxon>
        <taxon>Burkholderiales</taxon>
        <taxon>Burkholderiaceae</taxon>
        <taxon>Caballeronia</taxon>
    </lineage>
</organism>
<dbReference type="SUPFAM" id="SSF141452">
    <property type="entry name" value="Hcp1-like"/>
    <property type="match status" value="1"/>
</dbReference>
<dbReference type="AlphaFoldDB" id="A0A226XAI5"/>
<dbReference type="NCBIfam" id="TIGR03344">
    <property type="entry name" value="VI_effect_Hcp1"/>
    <property type="match status" value="1"/>
</dbReference>
<dbReference type="InterPro" id="IPR053165">
    <property type="entry name" value="HSI-I_assembly_Hcp1"/>
</dbReference>
<comment type="caution">
    <text evidence="1">The sequence shown here is derived from an EMBL/GenBank/DDBJ whole genome shotgun (WGS) entry which is preliminary data.</text>
</comment>
<name>A0A226XAI5_CABSO</name>
<evidence type="ECO:0000313" key="1">
    <source>
        <dbReference type="EMBL" id="OXC80461.1"/>
    </source>
</evidence>
<gene>
    <name evidence="1" type="ORF">BSU04_01595</name>
</gene>
<dbReference type="PANTHER" id="PTHR36152">
    <property type="entry name" value="CYTOPLASMIC PROTEIN-RELATED"/>
    <property type="match status" value="1"/>
</dbReference>
<dbReference type="RefSeq" id="WP_089158944.1">
    <property type="nucleotide sequence ID" value="NZ_MTHB01000014.1"/>
</dbReference>
<dbReference type="Gene3D" id="2.30.110.20">
    <property type="entry name" value="Hcp1-like"/>
    <property type="match status" value="1"/>
</dbReference>
<dbReference type="Proteomes" id="UP000214720">
    <property type="component" value="Unassembled WGS sequence"/>
</dbReference>
<evidence type="ECO:0000313" key="2">
    <source>
        <dbReference type="Proteomes" id="UP000214720"/>
    </source>
</evidence>
<sequence>MKDIYLKFGNPAIKGESQDKDHANWVEIDSWSHAITQPRSATASTAGGHTSERCEHGDMVFTKDIDVVSPLMYQHASGGTTFDEVTIDFMRSDGEGNRIKYLEVKLKYVIISSINPSINAPATATATGAPAVSGASLPVEQFSLKYAAVQWKYTQQKIGGNQSGNAQGAWSLTKNDKTYAV</sequence>
<dbReference type="EMBL" id="MTHB01000014">
    <property type="protein sequence ID" value="OXC80461.1"/>
    <property type="molecule type" value="Genomic_DNA"/>
</dbReference>
<dbReference type="OrthoDB" id="5066999at2"/>